<dbReference type="EMBL" id="BAAAZX010000003">
    <property type="protein sequence ID" value="GAA3984561.1"/>
    <property type="molecule type" value="Genomic_DNA"/>
</dbReference>
<sequence>MDPRPDVALAYGLAGHAGFDVQVHGPQDLDLHTVLLEPFGDDARQRPGVGGFRRPLEGAVDHERLHVGSEYPCAPTPVRE</sequence>
<evidence type="ECO:0000313" key="1">
    <source>
        <dbReference type="EMBL" id="GAA3984561.1"/>
    </source>
</evidence>
<comment type="caution">
    <text evidence="1">The sequence shown here is derived from an EMBL/GenBank/DDBJ whole genome shotgun (WGS) entry which is preliminary data.</text>
</comment>
<reference evidence="2" key="1">
    <citation type="journal article" date="2019" name="Int. J. Syst. Evol. Microbiol.">
        <title>The Global Catalogue of Microorganisms (GCM) 10K type strain sequencing project: providing services to taxonomists for standard genome sequencing and annotation.</title>
        <authorList>
            <consortium name="The Broad Institute Genomics Platform"/>
            <consortium name="The Broad Institute Genome Sequencing Center for Infectious Disease"/>
            <person name="Wu L."/>
            <person name="Ma J."/>
        </authorList>
    </citation>
    <scope>NUCLEOTIDE SEQUENCE [LARGE SCALE GENOMIC DNA]</scope>
    <source>
        <strain evidence="2">JCM 16924</strain>
    </source>
</reference>
<gene>
    <name evidence="1" type="ORF">GCM10022232_16600</name>
</gene>
<proteinExistence type="predicted"/>
<keyword evidence="2" id="KW-1185">Reference proteome</keyword>
<accession>A0ABP7QLG3</accession>
<organism evidence="1 2">
    <name type="scientific">Streptomyces plumbiresistens</name>
    <dbReference type="NCBI Taxonomy" id="511811"/>
    <lineage>
        <taxon>Bacteria</taxon>
        <taxon>Bacillati</taxon>
        <taxon>Actinomycetota</taxon>
        <taxon>Actinomycetes</taxon>
        <taxon>Kitasatosporales</taxon>
        <taxon>Streptomycetaceae</taxon>
        <taxon>Streptomyces</taxon>
    </lineage>
</organism>
<name>A0ABP7QLG3_9ACTN</name>
<evidence type="ECO:0000313" key="2">
    <source>
        <dbReference type="Proteomes" id="UP001500456"/>
    </source>
</evidence>
<dbReference type="Proteomes" id="UP001500456">
    <property type="component" value="Unassembled WGS sequence"/>
</dbReference>
<protein>
    <submittedName>
        <fullName evidence="1">Uncharacterized protein</fullName>
    </submittedName>
</protein>